<dbReference type="AlphaFoldDB" id="A0A7X0KMW0"/>
<dbReference type="Pfam" id="PF01266">
    <property type="entry name" value="DAO"/>
    <property type="match status" value="1"/>
</dbReference>
<dbReference type="EC" id="1.4.99.6" evidence="3"/>
<evidence type="ECO:0000313" key="4">
    <source>
        <dbReference type="Proteomes" id="UP000536262"/>
    </source>
</evidence>
<proteinExistence type="predicted"/>
<reference evidence="3 4" key="1">
    <citation type="submission" date="2020-08" db="EMBL/GenBank/DDBJ databases">
        <title>Genomic Encyclopedia of Type Strains, Phase IV (KMG-IV): sequencing the most valuable type-strain genomes for metagenomic binning, comparative biology and taxonomic classification.</title>
        <authorList>
            <person name="Goeker M."/>
        </authorList>
    </citation>
    <scope>NUCLEOTIDE SEQUENCE [LARGE SCALE GENOMIC DNA]</scope>
    <source>
        <strain evidence="3 4">DSM 7051</strain>
    </source>
</reference>
<dbReference type="GO" id="GO:0016491">
    <property type="term" value="F:oxidoreductase activity"/>
    <property type="evidence" value="ECO:0007669"/>
    <property type="project" value="UniProtKB-KW"/>
</dbReference>
<evidence type="ECO:0000256" key="1">
    <source>
        <dbReference type="ARBA" id="ARBA00023002"/>
    </source>
</evidence>
<dbReference type="InterPro" id="IPR006076">
    <property type="entry name" value="FAD-dep_OxRdtase"/>
</dbReference>
<comment type="caution">
    <text evidence="3">The sequence shown here is derived from an EMBL/GenBank/DDBJ whole genome shotgun (WGS) entry which is preliminary data.</text>
</comment>
<dbReference type="SUPFAM" id="SSF51905">
    <property type="entry name" value="FAD/NAD(P)-binding domain"/>
    <property type="match status" value="1"/>
</dbReference>
<name>A0A7X0KMW0_9HYPH</name>
<dbReference type="PANTHER" id="PTHR13847:SF287">
    <property type="entry name" value="FAD-DEPENDENT OXIDOREDUCTASE DOMAIN-CONTAINING PROTEIN 1"/>
    <property type="match status" value="1"/>
</dbReference>
<feature type="domain" description="FAD dependent oxidoreductase" evidence="2">
    <location>
        <begin position="5"/>
        <end position="344"/>
    </location>
</feature>
<dbReference type="Proteomes" id="UP000536262">
    <property type="component" value="Unassembled WGS sequence"/>
</dbReference>
<dbReference type="EMBL" id="JACHOU010000014">
    <property type="protein sequence ID" value="MBB6356488.1"/>
    <property type="molecule type" value="Genomic_DNA"/>
</dbReference>
<evidence type="ECO:0000313" key="3">
    <source>
        <dbReference type="EMBL" id="MBB6356488.1"/>
    </source>
</evidence>
<protein>
    <submittedName>
        <fullName evidence="3">D-arginine dehydrogenase</fullName>
        <ecNumber evidence="3">1.4.99.6</ecNumber>
    </submittedName>
</protein>
<accession>A0A7X0KMW0</accession>
<evidence type="ECO:0000259" key="2">
    <source>
        <dbReference type="Pfam" id="PF01266"/>
    </source>
</evidence>
<keyword evidence="4" id="KW-1185">Reference proteome</keyword>
<sequence>MDYHDVIVIGGGVAGASAAAEIAAHATVLVLEAEDQPGYHSTGRSAAFFTTTYGNSASQALGRISEPFFRNPPEEFSESPLLHPRDQIVVANADGLDRLQAMQQSIAGDVVAISAHEALERVSVLNAGEVAGAFVDRTGGELDAGAILGGYVRLLKQRGGSFVGNARVSGLSYLDGLWTVTTERGDCHRAPIVINAAGAWADQVAELAGLTPLGIKPLRRTAILVPPPEDTEVGDWPMVVHLSGELYFKPDAGMILVSPMDETEDLPSDVQPDEYDVAVAVDRLINNTSVEVRNVPHKWAGFRCFAPDRNPVVGYDPRSSGFFWLAGQGGFGVGTAPALAHLTCGLVTGEKIPPVYDRVLHLAGALAPARLLS</sequence>
<gene>
    <name evidence="3" type="ORF">GGR00_004300</name>
</gene>
<dbReference type="Gene3D" id="3.30.9.10">
    <property type="entry name" value="D-Amino Acid Oxidase, subunit A, domain 2"/>
    <property type="match status" value="1"/>
</dbReference>
<dbReference type="PANTHER" id="PTHR13847">
    <property type="entry name" value="SARCOSINE DEHYDROGENASE-RELATED"/>
    <property type="match status" value="1"/>
</dbReference>
<dbReference type="Gene3D" id="3.50.50.60">
    <property type="entry name" value="FAD/NAD(P)-binding domain"/>
    <property type="match status" value="1"/>
</dbReference>
<keyword evidence="1 3" id="KW-0560">Oxidoreductase</keyword>
<dbReference type="RefSeq" id="WP_184700911.1">
    <property type="nucleotide sequence ID" value="NZ_BAABEG010000002.1"/>
</dbReference>
<dbReference type="InterPro" id="IPR036188">
    <property type="entry name" value="FAD/NAD-bd_sf"/>
</dbReference>
<organism evidence="3 4">
    <name type="scientific">Aminobacter aganoensis</name>
    <dbReference type="NCBI Taxonomy" id="83264"/>
    <lineage>
        <taxon>Bacteria</taxon>
        <taxon>Pseudomonadati</taxon>
        <taxon>Pseudomonadota</taxon>
        <taxon>Alphaproteobacteria</taxon>
        <taxon>Hyphomicrobiales</taxon>
        <taxon>Phyllobacteriaceae</taxon>
        <taxon>Aminobacter</taxon>
    </lineage>
</organism>
<dbReference type="GO" id="GO:0005737">
    <property type="term" value="C:cytoplasm"/>
    <property type="evidence" value="ECO:0007669"/>
    <property type="project" value="TreeGrafter"/>
</dbReference>